<accession>A0A812LXT7</accession>
<name>A0A812LXT7_9DINO</name>
<comment type="caution">
    <text evidence="9">The sequence shown here is derived from an EMBL/GenBank/DDBJ whole genome shotgun (WGS) entry which is preliminary data.</text>
</comment>
<keyword evidence="10" id="KW-1185">Reference proteome</keyword>
<dbReference type="PANTHER" id="PTHR10465">
    <property type="entry name" value="TRANSMEMBRANE GTPASE FZO1"/>
    <property type="match status" value="1"/>
</dbReference>
<evidence type="ECO:0000259" key="8">
    <source>
        <dbReference type="Pfam" id="PF01926"/>
    </source>
</evidence>
<sequence length="397" mass="42072">MKQGRVPKPHASERLANRTSLTSSSESTSPQPQDKPPTIPHADAKLRRSDSHVAKEVAADVMAGASMLLVARVLAKASELLPENEQLKTLGDKTRLVVTIAGEHSTGKSTIINAILGEKKCQTSNTQGTTEKVNEFPGETAVVVDTPGLDAPDFQEHEEQALNAIRRSDFVFLTVLANKPTSTAADTLLKQVQSSKARLVVVVTYWDALKTEASRKECKEQVRKFVESRGFPDAKIFYTDAAAAEQARCQKEACRDAGFNGVQALLDQELSDKSYLCRSLLEAAAEPVQEEILKVKREIGDLERKASKSSGWSWGLGISSGVSGVGGLALLAAEAAVAGPIGLGVAAGLGIGAIVSAGGRGEVNTQSEMKGLRVAKLQELGTELKGLLDSLTCTVAA</sequence>
<comment type="subcellular location">
    <subcellularLocation>
        <location evidence="1">Membrane</location>
    </subcellularLocation>
</comment>
<gene>
    <name evidence="9" type="primary">der</name>
    <name evidence="9" type="ORF">SNAT2548_LOCUS12701</name>
</gene>
<keyword evidence="3" id="KW-0378">Hydrolase</keyword>
<keyword evidence="2" id="KW-0547">Nucleotide-binding</keyword>
<feature type="domain" description="G" evidence="8">
    <location>
        <begin position="98"/>
        <end position="203"/>
    </location>
</feature>
<feature type="compositionally biased region" description="Low complexity" evidence="6">
    <location>
        <begin position="19"/>
        <end position="29"/>
    </location>
</feature>
<dbReference type="InterPro" id="IPR027094">
    <property type="entry name" value="Mitofusin_fam"/>
</dbReference>
<keyword evidence="5 7" id="KW-0472">Membrane</keyword>
<dbReference type="OrthoDB" id="446452at2759"/>
<evidence type="ECO:0000256" key="3">
    <source>
        <dbReference type="ARBA" id="ARBA00022801"/>
    </source>
</evidence>
<evidence type="ECO:0000313" key="10">
    <source>
        <dbReference type="Proteomes" id="UP000604046"/>
    </source>
</evidence>
<dbReference type="SUPFAM" id="SSF52540">
    <property type="entry name" value="P-loop containing nucleoside triphosphate hydrolases"/>
    <property type="match status" value="1"/>
</dbReference>
<dbReference type="AlphaFoldDB" id="A0A812LXT7"/>
<evidence type="ECO:0000256" key="4">
    <source>
        <dbReference type="ARBA" id="ARBA00023134"/>
    </source>
</evidence>
<dbReference type="PANTHER" id="PTHR10465:SF0">
    <property type="entry name" value="SARCALUMENIN"/>
    <property type="match status" value="1"/>
</dbReference>
<evidence type="ECO:0000256" key="7">
    <source>
        <dbReference type="SAM" id="Phobius"/>
    </source>
</evidence>
<evidence type="ECO:0000256" key="2">
    <source>
        <dbReference type="ARBA" id="ARBA00022741"/>
    </source>
</evidence>
<keyword evidence="4" id="KW-0342">GTP-binding</keyword>
<protein>
    <submittedName>
        <fullName evidence="9">Der protein</fullName>
    </submittedName>
</protein>
<evidence type="ECO:0000256" key="6">
    <source>
        <dbReference type="SAM" id="MobiDB-lite"/>
    </source>
</evidence>
<dbReference type="GO" id="GO:0005525">
    <property type="term" value="F:GTP binding"/>
    <property type="evidence" value="ECO:0007669"/>
    <property type="project" value="UniProtKB-KW"/>
</dbReference>
<dbReference type="InterPro" id="IPR027417">
    <property type="entry name" value="P-loop_NTPase"/>
</dbReference>
<feature type="compositionally biased region" description="Basic and acidic residues" evidence="6">
    <location>
        <begin position="42"/>
        <end position="51"/>
    </location>
</feature>
<keyword evidence="7" id="KW-0812">Transmembrane</keyword>
<feature type="transmembrane region" description="Helical" evidence="7">
    <location>
        <begin position="312"/>
        <end position="331"/>
    </location>
</feature>
<evidence type="ECO:0000313" key="9">
    <source>
        <dbReference type="EMBL" id="CAE7253083.1"/>
    </source>
</evidence>
<dbReference type="GO" id="GO:0007005">
    <property type="term" value="P:mitochondrion organization"/>
    <property type="evidence" value="ECO:0007669"/>
    <property type="project" value="UniProtKB-ARBA"/>
</dbReference>
<evidence type="ECO:0000256" key="1">
    <source>
        <dbReference type="ARBA" id="ARBA00004370"/>
    </source>
</evidence>
<feature type="region of interest" description="Disordered" evidence="6">
    <location>
        <begin position="1"/>
        <end position="51"/>
    </location>
</feature>
<reference evidence="9" key="1">
    <citation type="submission" date="2021-02" db="EMBL/GenBank/DDBJ databases">
        <authorList>
            <person name="Dougan E. K."/>
            <person name="Rhodes N."/>
            <person name="Thang M."/>
            <person name="Chan C."/>
        </authorList>
    </citation>
    <scope>NUCLEOTIDE SEQUENCE</scope>
</reference>
<keyword evidence="7" id="KW-1133">Transmembrane helix</keyword>
<feature type="transmembrane region" description="Helical" evidence="7">
    <location>
        <begin position="337"/>
        <end position="359"/>
    </location>
</feature>
<dbReference type="InterPro" id="IPR006073">
    <property type="entry name" value="GTP-bd"/>
</dbReference>
<dbReference type="Pfam" id="PF01926">
    <property type="entry name" value="MMR_HSR1"/>
    <property type="match status" value="1"/>
</dbReference>
<organism evidence="9 10">
    <name type="scientific">Symbiodinium natans</name>
    <dbReference type="NCBI Taxonomy" id="878477"/>
    <lineage>
        <taxon>Eukaryota</taxon>
        <taxon>Sar</taxon>
        <taxon>Alveolata</taxon>
        <taxon>Dinophyceae</taxon>
        <taxon>Suessiales</taxon>
        <taxon>Symbiodiniaceae</taxon>
        <taxon>Symbiodinium</taxon>
    </lineage>
</organism>
<proteinExistence type="predicted"/>
<evidence type="ECO:0000256" key="5">
    <source>
        <dbReference type="ARBA" id="ARBA00023136"/>
    </source>
</evidence>
<dbReference type="GO" id="GO:0003924">
    <property type="term" value="F:GTPase activity"/>
    <property type="evidence" value="ECO:0007669"/>
    <property type="project" value="InterPro"/>
</dbReference>
<dbReference type="Proteomes" id="UP000604046">
    <property type="component" value="Unassembled WGS sequence"/>
</dbReference>
<dbReference type="GO" id="GO:0016020">
    <property type="term" value="C:membrane"/>
    <property type="evidence" value="ECO:0007669"/>
    <property type="project" value="UniProtKB-SubCell"/>
</dbReference>
<dbReference type="Gene3D" id="3.40.50.300">
    <property type="entry name" value="P-loop containing nucleotide triphosphate hydrolases"/>
    <property type="match status" value="1"/>
</dbReference>
<dbReference type="EMBL" id="CAJNDS010001236">
    <property type="protein sequence ID" value="CAE7253083.1"/>
    <property type="molecule type" value="Genomic_DNA"/>
</dbReference>